<dbReference type="SUPFAM" id="SSF53300">
    <property type="entry name" value="vWA-like"/>
    <property type="match status" value="1"/>
</dbReference>
<dbReference type="InterPro" id="IPR011047">
    <property type="entry name" value="Quinoprotein_ADH-like_sf"/>
</dbReference>
<name>A0ABY4S8N4_AQUTE</name>
<evidence type="ECO:0000256" key="4">
    <source>
        <dbReference type="ARBA" id="ARBA00022723"/>
    </source>
</evidence>
<keyword evidence="8" id="KW-0732">Signal</keyword>
<evidence type="ECO:0000313" key="11">
    <source>
        <dbReference type="Proteomes" id="UP001056201"/>
    </source>
</evidence>
<evidence type="ECO:0000256" key="8">
    <source>
        <dbReference type="SAM" id="SignalP"/>
    </source>
</evidence>
<dbReference type="InterPro" id="IPR015943">
    <property type="entry name" value="WD40/YVTN_repeat-like_dom_sf"/>
</dbReference>
<gene>
    <name evidence="10" type="ORF">MW290_29635</name>
</gene>
<dbReference type="RefSeq" id="WP_250197935.1">
    <property type="nucleotide sequence ID" value="NZ_CP097636.1"/>
</dbReference>
<evidence type="ECO:0000256" key="6">
    <source>
        <dbReference type="ARBA" id="ARBA00023263"/>
    </source>
</evidence>
<evidence type="ECO:0000256" key="5">
    <source>
        <dbReference type="ARBA" id="ARBA00022837"/>
    </source>
</evidence>
<evidence type="ECO:0000256" key="7">
    <source>
        <dbReference type="SAM" id="MobiDB-lite"/>
    </source>
</evidence>
<feature type="chain" id="PRO_5045110544" evidence="8">
    <location>
        <begin position="26"/>
        <end position="1075"/>
    </location>
</feature>
<dbReference type="Pfam" id="PF05567">
    <property type="entry name" value="T4P_PilY1"/>
    <property type="match status" value="1"/>
</dbReference>
<comment type="similarity">
    <text evidence="2">Belongs to the PilY1 family.</text>
</comment>
<keyword evidence="4" id="KW-0479">Metal-binding</keyword>
<evidence type="ECO:0000256" key="2">
    <source>
        <dbReference type="ARBA" id="ARBA00008387"/>
    </source>
</evidence>
<keyword evidence="5" id="KW-0106">Calcium</keyword>
<dbReference type="Gene3D" id="3.40.50.410">
    <property type="entry name" value="von Willebrand factor, type A domain"/>
    <property type="match status" value="1"/>
</dbReference>
<evidence type="ECO:0000256" key="3">
    <source>
        <dbReference type="ARBA" id="ARBA00022558"/>
    </source>
</evidence>
<evidence type="ECO:0000256" key="1">
    <source>
        <dbReference type="ARBA" id="ARBA00004561"/>
    </source>
</evidence>
<keyword evidence="3" id="KW-1029">Fimbrium biogenesis</keyword>
<feature type="domain" description="PilY1 beta-propeller" evidence="9">
    <location>
        <begin position="653"/>
        <end position="856"/>
    </location>
</feature>
<evidence type="ECO:0000259" key="9">
    <source>
        <dbReference type="Pfam" id="PF05567"/>
    </source>
</evidence>
<organism evidence="10 11">
    <name type="scientific">Aquincola tertiaricarbonis</name>
    <dbReference type="NCBI Taxonomy" id="391953"/>
    <lineage>
        <taxon>Bacteria</taxon>
        <taxon>Pseudomonadati</taxon>
        <taxon>Pseudomonadota</taxon>
        <taxon>Betaproteobacteria</taxon>
        <taxon>Burkholderiales</taxon>
        <taxon>Sphaerotilaceae</taxon>
        <taxon>Aquincola</taxon>
    </lineage>
</organism>
<dbReference type="Gene3D" id="2.130.10.10">
    <property type="entry name" value="YVTN repeat-like/Quinoprotein amine dehydrogenase"/>
    <property type="match status" value="1"/>
</dbReference>
<comment type="subcellular location">
    <subcellularLocation>
        <location evidence="1">Fimbrium</location>
    </subcellularLocation>
</comment>
<accession>A0ABY4S8N4</accession>
<feature type="compositionally biased region" description="Polar residues" evidence="7">
    <location>
        <begin position="433"/>
        <end position="444"/>
    </location>
</feature>
<dbReference type="SMART" id="SM00564">
    <property type="entry name" value="PQQ"/>
    <property type="match status" value="2"/>
</dbReference>
<dbReference type="InterPro" id="IPR018391">
    <property type="entry name" value="PQQ_b-propeller_rpt"/>
</dbReference>
<sequence length="1075" mass="114250">MKPLARFAVACTALAGLLFAAASHATDVAKRPLKVDVNVKPNVMFGMDDSGSMDWEILISAYNGVLNWNVANRSYWDGNNLLAKGDFYMSYLFPNGTGTGAKQFADDNSLGRGVPPSPQFAAMRSSTFNPMYYNPAITYSPWKPAYHDGALQTYSNASPTAAKSHPALSGSVTMNLTADQTANFYYRPGMLRPDGNVYTNSATVATTYYPATYWVLDSSCTAPATLAWTTSCVSVPDGRKLRKVEIKAANYTSTAAYDAELQNFANWWSYYRKRKLMLAGSMGSVLDNLTGMRVGVVAFNRRSGNVSMYDSDASDDASNRRRVAGVFYTNPADSGTPTTATLKYIGEQFKSSPNAIQYSCQRNNAFVVTDGFANDTAAPPSYDSATYGSGFPYAPTTASSLADVALAYFTLNLRNNRTTSGAGNPLSDGRVTLPNQQVSNPDSNTNLHMNTYAITLGASGTVWPGITDPFTTSFTWPTPQPDTPSAIDDLWHATINGRGQMYKADNPTQAAIAIQRGLNDIAQQAGAQSEVSVNTVNLARGDGKAYLGKYTSSVWTGDITANSVNSNTGSVSTTNLWSAASRLASRSNARVIVTTVGGTAKAFTADNVGATLSATDGAGLTAYFRGSRTGEGTAYRPRGSLIGPVINAKPVASTAPKVVFAASGEGMMHALDADTGDELWAYVPGSVLPRLASTANLNYYFETLLDGTPTVQMVGGKRYLVAGLGTAGAGYYAIDITDPRDLTEAQLAGKVMWDIGNGGSFTLGQSVGRPLVVQTRSYGTVALFTQGYNGSTDGKGRLYMVNADTGALLNTFVADGGSSGDLGLGQINAAVEGDGKVVHVYGGDLQGNLWHFDLEAKTTTKLATLTNGNTAQPITTAPEIMFNGSDRLILVGTGRLLGVSDFGRATTETFYAIKDGTTLSGSARDSLVRRTFVTDTDNTVDATGNDFAWNNSRGWYIDIPNNLQVINDPTIAFGAIAFSANKALLSECASNSSLFVLDVLTGKNVKDMGYAAIDLGQTSASGVTLLRTSGTNGDRIVAQYQRGDATQPDPPPEVPLNFGITDRKNAWRQIRRGDR</sequence>
<keyword evidence="11" id="KW-1185">Reference proteome</keyword>
<dbReference type="Proteomes" id="UP001056201">
    <property type="component" value="Chromosome 2"/>
</dbReference>
<feature type="signal peptide" evidence="8">
    <location>
        <begin position="1"/>
        <end position="25"/>
    </location>
</feature>
<dbReference type="InterPro" id="IPR008707">
    <property type="entry name" value="B-propeller_PilY1"/>
</dbReference>
<proteinExistence type="inferred from homology"/>
<keyword evidence="6" id="KW-0281">Fimbrium</keyword>
<protein>
    <submittedName>
        <fullName evidence="10">PilC/PilY family type IV pilus protein</fullName>
    </submittedName>
</protein>
<reference evidence="10" key="1">
    <citation type="submission" date="2022-05" db="EMBL/GenBank/DDBJ databases">
        <title>An RpoN-dependent PEP-CTERM gene is involved in floc formation of an Aquincola tertiaricarbonis strain.</title>
        <authorList>
            <person name="Qiu D."/>
            <person name="Xia M."/>
        </authorList>
    </citation>
    <scope>NUCLEOTIDE SEQUENCE</scope>
    <source>
        <strain evidence="10">RN12</strain>
    </source>
</reference>
<feature type="region of interest" description="Disordered" evidence="7">
    <location>
        <begin position="419"/>
        <end position="444"/>
    </location>
</feature>
<dbReference type="InterPro" id="IPR036465">
    <property type="entry name" value="vWFA_dom_sf"/>
</dbReference>
<dbReference type="EMBL" id="CP097636">
    <property type="protein sequence ID" value="URI09712.1"/>
    <property type="molecule type" value="Genomic_DNA"/>
</dbReference>
<dbReference type="SUPFAM" id="SSF50998">
    <property type="entry name" value="Quinoprotein alcohol dehydrogenase-like"/>
    <property type="match status" value="1"/>
</dbReference>
<evidence type="ECO:0000313" key="10">
    <source>
        <dbReference type="EMBL" id="URI09712.1"/>
    </source>
</evidence>